<gene>
    <name evidence="2" type="ORF">FA13DRAFT_1897664</name>
</gene>
<protein>
    <submittedName>
        <fullName evidence="2">Uncharacterized protein</fullName>
    </submittedName>
</protein>
<dbReference type="EMBL" id="QPFP01000549">
    <property type="protein sequence ID" value="TEB08693.1"/>
    <property type="molecule type" value="Genomic_DNA"/>
</dbReference>
<feature type="compositionally biased region" description="Pro residues" evidence="1">
    <location>
        <begin position="110"/>
        <end position="124"/>
    </location>
</feature>
<keyword evidence="3" id="KW-1185">Reference proteome</keyword>
<evidence type="ECO:0000313" key="2">
    <source>
        <dbReference type="EMBL" id="TEB08693.1"/>
    </source>
</evidence>
<sequence>MLADVTKENQSLKGKLREMEKSMEQMLLSSRDSGRVDQLQRENRELKLHIQDLEQDLQAGTVQTRTQHESRVADMQRRLDELAAENAQLKTQLQNTPPPRRGEDEEDMSVPPPAYDAIPPDIPH</sequence>
<feature type="region of interest" description="Disordered" evidence="1">
    <location>
        <begin position="86"/>
        <end position="124"/>
    </location>
</feature>
<evidence type="ECO:0000313" key="3">
    <source>
        <dbReference type="Proteomes" id="UP000298030"/>
    </source>
</evidence>
<dbReference type="STRING" id="71717.A0A4Y7RIP8"/>
<accession>A0A4Y7RIP8</accession>
<evidence type="ECO:0000256" key="1">
    <source>
        <dbReference type="SAM" id="MobiDB-lite"/>
    </source>
</evidence>
<name>A0A4Y7RIP8_COPMI</name>
<feature type="region of interest" description="Disordered" evidence="1">
    <location>
        <begin position="1"/>
        <end position="40"/>
    </location>
</feature>
<reference evidence="2 3" key="1">
    <citation type="journal article" date="2019" name="Nat. Ecol. Evol.">
        <title>Megaphylogeny resolves global patterns of mushroom evolution.</title>
        <authorList>
            <person name="Varga T."/>
            <person name="Krizsan K."/>
            <person name="Foldi C."/>
            <person name="Dima B."/>
            <person name="Sanchez-Garcia M."/>
            <person name="Sanchez-Ramirez S."/>
            <person name="Szollosi G.J."/>
            <person name="Szarkandi J.G."/>
            <person name="Papp V."/>
            <person name="Albert L."/>
            <person name="Andreopoulos W."/>
            <person name="Angelini C."/>
            <person name="Antonin V."/>
            <person name="Barry K.W."/>
            <person name="Bougher N.L."/>
            <person name="Buchanan P."/>
            <person name="Buyck B."/>
            <person name="Bense V."/>
            <person name="Catcheside P."/>
            <person name="Chovatia M."/>
            <person name="Cooper J."/>
            <person name="Damon W."/>
            <person name="Desjardin D."/>
            <person name="Finy P."/>
            <person name="Geml J."/>
            <person name="Haridas S."/>
            <person name="Hughes K."/>
            <person name="Justo A."/>
            <person name="Karasinski D."/>
            <person name="Kautmanova I."/>
            <person name="Kiss B."/>
            <person name="Kocsube S."/>
            <person name="Kotiranta H."/>
            <person name="LaButti K.M."/>
            <person name="Lechner B.E."/>
            <person name="Liimatainen K."/>
            <person name="Lipzen A."/>
            <person name="Lukacs Z."/>
            <person name="Mihaltcheva S."/>
            <person name="Morgado L.N."/>
            <person name="Niskanen T."/>
            <person name="Noordeloos M.E."/>
            <person name="Ohm R.A."/>
            <person name="Ortiz-Santana B."/>
            <person name="Ovrebo C."/>
            <person name="Racz N."/>
            <person name="Riley R."/>
            <person name="Savchenko A."/>
            <person name="Shiryaev A."/>
            <person name="Soop K."/>
            <person name="Spirin V."/>
            <person name="Szebenyi C."/>
            <person name="Tomsovsky M."/>
            <person name="Tulloss R.E."/>
            <person name="Uehling J."/>
            <person name="Grigoriev I.V."/>
            <person name="Vagvolgyi C."/>
            <person name="Papp T."/>
            <person name="Martin F.M."/>
            <person name="Miettinen O."/>
            <person name="Hibbett D.S."/>
            <person name="Nagy L.G."/>
        </authorList>
    </citation>
    <scope>NUCLEOTIDE SEQUENCE [LARGE SCALE GENOMIC DNA]</scope>
    <source>
        <strain evidence="2 3">FP101781</strain>
    </source>
</reference>
<dbReference type="AlphaFoldDB" id="A0A4Y7RIP8"/>
<dbReference type="Proteomes" id="UP000298030">
    <property type="component" value="Unassembled WGS sequence"/>
</dbReference>
<dbReference type="OrthoDB" id="524326at2759"/>
<organism evidence="2 3">
    <name type="scientific">Coprinellus micaceus</name>
    <name type="common">Glistening ink-cap mushroom</name>
    <name type="synonym">Coprinus micaceus</name>
    <dbReference type="NCBI Taxonomy" id="71717"/>
    <lineage>
        <taxon>Eukaryota</taxon>
        <taxon>Fungi</taxon>
        <taxon>Dikarya</taxon>
        <taxon>Basidiomycota</taxon>
        <taxon>Agaricomycotina</taxon>
        <taxon>Agaricomycetes</taxon>
        <taxon>Agaricomycetidae</taxon>
        <taxon>Agaricales</taxon>
        <taxon>Agaricineae</taxon>
        <taxon>Psathyrellaceae</taxon>
        <taxon>Coprinellus</taxon>
    </lineage>
</organism>
<proteinExistence type="predicted"/>
<comment type="caution">
    <text evidence="2">The sequence shown here is derived from an EMBL/GenBank/DDBJ whole genome shotgun (WGS) entry which is preliminary data.</text>
</comment>